<feature type="domain" description="Flavin reductase like" evidence="2">
    <location>
        <begin position="18"/>
        <end position="163"/>
    </location>
</feature>
<keyword evidence="4" id="KW-1185">Reference proteome</keyword>
<dbReference type="SUPFAM" id="SSF50475">
    <property type="entry name" value="FMN-binding split barrel"/>
    <property type="match status" value="1"/>
</dbReference>
<dbReference type="InterPro" id="IPR002563">
    <property type="entry name" value="Flavin_Rdtase-like_dom"/>
</dbReference>
<name>A0A1X6YCB4_9RHOB</name>
<dbReference type="EMBL" id="FWFX01000001">
    <property type="protein sequence ID" value="SLN16313.1"/>
    <property type="molecule type" value="Genomic_DNA"/>
</dbReference>
<reference evidence="3 4" key="1">
    <citation type="submission" date="2017-03" db="EMBL/GenBank/DDBJ databases">
        <authorList>
            <person name="Afonso C.L."/>
            <person name="Miller P.J."/>
            <person name="Scott M.A."/>
            <person name="Spackman E."/>
            <person name="Goraichik I."/>
            <person name="Dimitrov K.M."/>
            <person name="Suarez D.L."/>
            <person name="Swayne D.E."/>
        </authorList>
    </citation>
    <scope>NUCLEOTIDE SEQUENCE [LARGE SCALE GENOMIC DNA]</scope>
    <source>
        <strain evidence="3 4">CECT 7450</strain>
    </source>
</reference>
<accession>A0A1X6YCB4</accession>
<dbReference type="InterPro" id="IPR012349">
    <property type="entry name" value="Split_barrel_FMN-bd"/>
</dbReference>
<evidence type="ECO:0000256" key="1">
    <source>
        <dbReference type="ARBA" id="ARBA00023002"/>
    </source>
</evidence>
<dbReference type="AlphaFoldDB" id="A0A1X6YCB4"/>
<keyword evidence="1 3" id="KW-0560">Oxidoreductase</keyword>
<dbReference type="PANTHER" id="PTHR30466:SF1">
    <property type="entry name" value="FMN REDUCTASE (NADH) RUTF"/>
    <property type="match status" value="1"/>
</dbReference>
<sequence length="176" mass="18433">MSNTEQNLVARDAFISAMRGVASSVTVVATDGPAGKLGATVSAFSSVSADPPTVLVCLFAESRIAKAVTENGEFTVNVLAEGASHVADRFAGRHDRDVSDRFEGIAHGDTTHGMPGLSDATVFCCDLDQAVRSGSHLIVLGHVRSVSDGQSRPLTYRDGCYHSVIPQDQIMAVAAE</sequence>
<dbReference type="SMART" id="SM00903">
    <property type="entry name" value="Flavin_Reduct"/>
    <property type="match status" value="1"/>
</dbReference>
<dbReference type="OrthoDB" id="9789254at2"/>
<proteinExistence type="predicted"/>
<dbReference type="EC" id="1.5.1.42" evidence="3"/>
<dbReference type="GO" id="GO:0042602">
    <property type="term" value="F:riboflavin reductase (NADPH) activity"/>
    <property type="evidence" value="ECO:0007669"/>
    <property type="project" value="TreeGrafter"/>
</dbReference>
<organism evidence="3 4">
    <name type="scientific">Roseovarius albus</name>
    <dbReference type="NCBI Taxonomy" id="1247867"/>
    <lineage>
        <taxon>Bacteria</taxon>
        <taxon>Pseudomonadati</taxon>
        <taxon>Pseudomonadota</taxon>
        <taxon>Alphaproteobacteria</taxon>
        <taxon>Rhodobacterales</taxon>
        <taxon>Roseobacteraceae</taxon>
        <taxon>Roseovarius</taxon>
    </lineage>
</organism>
<dbReference type="Proteomes" id="UP000193061">
    <property type="component" value="Unassembled WGS sequence"/>
</dbReference>
<dbReference type="InterPro" id="IPR050268">
    <property type="entry name" value="NADH-dep_flavin_reductase"/>
</dbReference>
<dbReference type="GO" id="GO:0010181">
    <property type="term" value="F:FMN binding"/>
    <property type="evidence" value="ECO:0007669"/>
    <property type="project" value="InterPro"/>
</dbReference>
<dbReference type="RefSeq" id="WP_085803995.1">
    <property type="nucleotide sequence ID" value="NZ_FWFX01000001.1"/>
</dbReference>
<dbReference type="Pfam" id="PF01613">
    <property type="entry name" value="Flavin_Reduct"/>
    <property type="match status" value="1"/>
</dbReference>
<protein>
    <submittedName>
        <fullName evidence="3">FMN reductase (NADH) RutF</fullName>
        <ecNumber evidence="3">1.5.1.42</ecNumber>
    </submittedName>
</protein>
<dbReference type="PANTHER" id="PTHR30466">
    <property type="entry name" value="FLAVIN REDUCTASE"/>
    <property type="match status" value="1"/>
</dbReference>
<evidence type="ECO:0000259" key="2">
    <source>
        <dbReference type="SMART" id="SM00903"/>
    </source>
</evidence>
<gene>
    <name evidence="3" type="primary">rutF</name>
    <name evidence="3" type="ORF">ROA7450_00426</name>
</gene>
<dbReference type="GO" id="GO:0052874">
    <property type="term" value="F:FMN reductase (NADH) activity"/>
    <property type="evidence" value="ECO:0007669"/>
    <property type="project" value="UniProtKB-EC"/>
</dbReference>
<dbReference type="Gene3D" id="2.30.110.10">
    <property type="entry name" value="Electron Transport, Fmn-binding Protein, Chain A"/>
    <property type="match status" value="1"/>
</dbReference>
<evidence type="ECO:0000313" key="3">
    <source>
        <dbReference type="EMBL" id="SLN16313.1"/>
    </source>
</evidence>
<dbReference type="GO" id="GO:0006208">
    <property type="term" value="P:pyrimidine nucleobase catabolic process"/>
    <property type="evidence" value="ECO:0007669"/>
    <property type="project" value="TreeGrafter"/>
</dbReference>
<evidence type="ECO:0000313" key="4">
    <source>
        <dbReference type="Proteomes" id="UP000193061"/>
    </source>
</evidence>